<evidence type="ECO:0008006" key="3">
    <source>
        <dbReference type="Google" id="ProtNLM"/>
    </source>
</evidence>
<evidence type="ECO:0000313" key="1">
    <source>
        <dbReference type="EMBL" id="PMD39605.1"/>
    </source>
</evidence>
<keyword evidence="2" id="KW-1185">Reference proteome</keyword>
<name>A0A2J6RM53_HYAVF</name>
<organism evidence="1 2">
    <name type="scientific">Hyaloscypha variabilis (strain UAMH 11265 / GT02V1 / F)</name>
    <name type="common">Meliniomyces variabilis</name>
    <dbReference type="NCBI Taxonomy" id="1149755"/>
    <lineage>
        <taxon>Eukaryota</taxon>
        <taxon>Fungi</taxon>
        <taxon>Dikarya</taxon>
        <taxon>Ascomycota</taxon>
        <taxon>Pezizomycotina</taxon>
        <taxon>Leotiomycetes</taxon>
        <taxon>Helotiales</taxon>
        <taxon>Hyaloscyphaceae</taxon>
        <taxon>Hyaloscypha</taxon>
        <taxon>Hyaloscypha variabilis</taxon>
    </lineage>
</organism>
<dbReference type="STRING" id="1149755.A0A2J6RM53"/>
<proteinExistence type="predicted"/>
<dbReference type="OrthoDB" id="3559205at2759"/>
<evidence type="ECO:0000313" key="2">
    <source>
        <dbReference type="Proteomes" id="UP000235786"/>
    </source>
</evidence>
<sequence length="98" mass="11834">MSNGLIFNWSTRRLTFEQVRTQLGIEASARTIRRELRRAGYRRCIACPRPYISHRRSDEATFKIGKYRRIWVTRRVDEKRCISYMRSVYWSGRVSVMI</sequence>
<dbReference type="Proteomes" id="UP000235786">
    <property type="component" value="Unassembled WGS sequence"/>
</dbReference>
<accession>A0A2J6RM53</accession>
<reference evidence="1 2" key="1">
    <citation type="submission" date="2016-04" db="EMBL/GenBank/DDBJ databases">
        <title>A degradative enzymes factory behind the ericoid mycorrhizal symbiosis.</title>
        <authorList>
            <consortium name="DOE Joint Genome Institute"/>
            <person name="Martino E."/>
            <person name="Morin E."/>
            <person name="Grelet G."/>
            <person name="Kuo A."/>
            <person name="Kohler A."/>
            <person name="Daghino S."/>
            <person name="Barry K."/>
            <person name="Choi C."/>
            <person name="Cichocki N."/>
            <person name="Clum A."/>
            <person name="Copeland A."/>
            <person name="Hainaut M."/>
            <person name="Haridas S."/>
            <person name="Labutti K."/>
            <person name="Lindquist E."/>
            <person name="Lipzen A."/>
            <person name="Khouja H.-R."/>
            <person name="Murat C."/>
            <person name="Ohm R."/>
            <person name="Olson A."/>
            <person name="Spatafora J."/>
            <person name="Veneault-Fourrey C."/>
            <person name="Henrissat B."/>
            <person name="Grigoriev I."/>
            <person name="Martin F."/>
            <person name="Perotto S."/>
        </authorList>
    </citation>
    <scope>NUCLEOTIDE SEQUENCE [LARGE SCALE GENOMIC DNA]</scope>
    <source>
        <strain evidence="1 2">F</strain>
    </source>
</reference>
<dbReference type="AlphaFoldDB" id="A0A2J6RM53"/>
<gene>
    <name evidence="1" type="ORF">L207DRAFT_512616</name>
</gene>
<dbReference type="EMBL" id="KZ613946">
    <property type="protein sequence ID" value="PMD39605.1"/>
    <property type="molecule type" value="Genomic_DNA"/>
</dbReference>
<protein>
    <recommendedName>
        <fullName evidence="3">Transposase Tc1-like domain-containing protein</fullName>
    </recommendedName>
</protein>